<proteinExistence type="predicted"/>
<evidence type="ECO:0000313" key="1">
    <source>
        <dbReference type="EMBL" id="PQQ20586.1"/>
    </source>
</evidence>
<gene>
    <name evidence="1" type="ORF">Pyn_01226</name>
</gene>
<sequence length="75" mass="8331">MAKANPNTNSLFHALCLPSSRKKRNEILGRNRDERGANPGFSWIFSWFQLDFQLVSAGFSAGFEGSSKRGRGPTI</sequence>
<comment type="caution">
    <text evidence="1">The sequence shown here is derived from an EMBL/GenBank/DDBJ whole genome shotgun (WGS) entry which is preliminary data.</text>
</comment>
<name>A0A315B2J0_PRUYE</name>
<reference evidence="1 2" key="1">
    <citation type="submission" date="2018-02" db="EMBL/GenBank/DDBJ databases">
        <title>Draft genome of wild Prunus yedoensis var. nudiflora.</title>
        <authorList>
            <person name="Baek S."/>
            <person name="Kim J.-H."/>
            <person name="Choi K."/>
            <person name="Kim G.-B."/>
            <person name="Cho A."/>
            <person name="Jang H."/>
            <person name="Shin C.-H."/>
            <person name="Yu H.-J."/>
            <person name="Mun J.-H."/>
        </authorList>
    </citation>
    <scope>NUCLEOTIDE SEQUENCE [LARGE SCALE GENOMIC DNA]</scope>
    <source>
        <strain evidence="2">cv. Jeju island</strain>
        <tissue evidence="1">Leaf</tissue>
    </source>
</reference>
<protein>
    <submittedName>
        <fullName evidence="1">Uncharacterized protein</fullName>
    </submittedName>
</protein>
<dbReference type="EMBL" id="PJQY01000034">
    <property type="protein sequence ID" value="PQQ20586.1"/>
    <property type="molecule type" value="Genomic_DNA"/>
</dbReference>
<dbReference type="AlphaFoldDB" id="A0A315B2J0"/>
<dbReference type="Proteomes" id="UP000250321">
    <property type="component" value="Unassembled WGS sequence"/>
</dbReference>
<keyword evidence="2" id="KW-1185">Reference proteome</keyword>
<accession>A0A315B2J0</accession>
<evidence type="ECO:0000313" key="2">
    <source>
        <dbReference type="Proteomes" id="UP000250321"/>
    </source>
</evidence>
<organism evidence="1 2">
    <name type="scientific">Prunus yedoensis var. nudiflora</name>
    <dbReference type="NCBI Taxonomy" id="2094558"/>
    <lineage>
        <taxon>Eukaryota</taxon>
        <taxon>Viridiplantae</taxon>
        <taxon>Streptophyta</taxon>
        <taxon>Embryophyta</taxon>
        <taxon>Tracheophyta</taxon>
        <taxon>Spermatophyta</taxon>
        <taxon>Magnoliopsida</taxon>
        <taxon>eudicotyledons</taxon>
        <taxon>Gunneridae</taxon>
        <taxon>Pentapetalae</taxon>
        <taxon>rosids</taxon>
        <taxon>fabids</taxon>
        <taxon>Rosales</taxon>
        <taxon>Rosaceae</taxon>
        <taxon>Amygdaloideae</taxon>
        <taxon>Amygdaleae</taxon>
        <taxon>Prunus</taxon>
    </lineage>
</organism>